<evidence type="ECO:0000313" key="2">
    <source>
        <dbReference type="Proteomes" id="UP001445268"/>
    </source>
</evidence>
<dbReference type="SUPFAM" id="SSF56801">
    <property type="entry name" value="Acetyl-CoA synthetase-like"/>
    <property type="match status" value="1"/>
</dbReference>
<evidence type="ECO:0000313" key="1">
    <source>
        <dbReference type="EMBL" id="XAF55572.1"/>
    </source>
</evidence>
<accession>A0ABZ3E7C1</accession>
<name>A0ABZ3E7C1_9GAMM</name>
<keyword evidence="2" id="KW-1185">Reference proteome</keyword>
<dbReference type="EMBL" id="CP152380">
    <property type="protein sequence ID" value="XAF55572.1"/>
    <property type="molecule type" value="Genomic_DNA"/>
</dbReference>
<dbReference type="InterPro" id="IPR053158">
    <property type="entry name" value="CapK_Type1_Caps_Biosynth"/>
</dbReference>
<dbReference type="PANTHER" id="PTHR36932:SF1">
    <property type="entry name" value="CAPSULAR POLYSACCHARIDE BIOSYNTHESIS PROTEIN"/>
    <property type="match status" value="1"/>
</dbReference>
<sequence length="428" mass="48476">MFSGGSIFKTVRFAIVRVFYMLTGFRIGYWRREIERLWKLNQDDYIAYLDAALSDNQPLDGSGNVVDSLSTLMNGTEISKEIFNGRPVNNTKNKMLFSRYTSGTSGTRTKVYLSKDELSRMLAVRDHCFRQYGIKLGQREARMWGVSSPGTRSRIKDWLLNRKTFCVVDDSPGDIVQNLLRWRPDYIYGYSSSVLNLSKHIVDNNIAIPGVKLVVCTAEEVLPAHKRIMNTAFDAPVAEEYGSTEFDVIAFEDRDGDLALVNPWLIVESTESGLVITDVYRSTQSLVRYQIGDIGDIVHRKTSLKRLPIISNLKGRSGDRYVYGGHGKMFHASEISRALNDYFEEGHVTFDFTVVQNEIGTCVLHVSEMPGIDLGDLCLLLAKRLRERTSTNLDVLPGTVGKLRQFKGKRSYFIQNIQRNNGIYANEA</sequence>
<reference evidence="1 2" key="1">
    <citation type="submission" date="2024-04" db="EMBL/GenBank/DDBJ databases">
        <title>Marinobacter sp. SBY-1.</title>
        <authorList>
            <person name="Pan C."/>
        </authorList>
    </citation>
    <scope>NUCLEOTIDE SEQUENCE [LARGE SCALE GENOMIC DNA]</scope>
    <source>
        <strain evidence="1 2">SBY-1</strain>
    </source>
</reference>
<dbReference type="Proteomes" id="UP001445268">
    <property type="component" value="Chromosome"/>
</dbReference>
<dbReference type="InterPro" id="IPR042099">
    <property type="entry name" value="ANL_N_sf"/>
</dbReference>
<organism evidence="1 2">
    <name type="scientific">Marinobacter alkaliphilus</name>
    <dbReference type="NCBI Taxonomy" id="254719"/>
    <lineage>
        <taxon>Bacteria</taxon>
        <taxon>Pseudomonadati</taxon>
        <taxon>Pseudomonadota</taxon>
        <taxon>Gammaproteobacteria</taxon>
        <taxon>Pseudomonadales</taxon>
        <taxon>Marinobacteraceae</taxon>
        <taxon>Marinobacter</taxon>
    </lineage>
</organism>
<protein>
    <submittedName>
        <fullName evidence="1">CoF synthetase</fullName>
    </submittedName>
</protein>
<dbReference type="RefSeq" id="WP_342632373.1">
    <property type="nucleotide sequence ID" value="NZ_CP152380.1"/>
</dbReference>
<gene>
    <name evidence="1" type="ORF">AAGT77_08570</name>
</gene>
<dbReference type="PANTHER" id="PTHR36932">
    <property type="entry name" value="CAPSULAR POLYSACCHARIDE BIOSYNTHESIS PROTEIN"/>
    <property type="match status" value="1"/>
</dbReference>
<proteinExistence type="predicted"/>
<dbReference type="Gene3D" id="3.40.50.12780">
    <property type="entry name" value="N-terminal domain of ligase-like"/>
    <property type="match status" value="1"/>
</dbReference>